<evidence type="ECO:0000256" key="1">
    <source>
        <dbReference type="SAM" id="Phobius"/>
    </source>
</evidence>
<accession>A0A098GG93</accession>
<evidence type="ECO:0000313" key="4">
    <source>
        <dbReference type="Proteomes" id="UP000032414"/>
    </source>
</evidence>
<evidence type="ECO:0000313" key="5">
    <source>
        <dbReference type="Proteomes" id="UP000182998"/>
    </source>
</evidence>
<reference evidence="3 5" key="3">
    <citation type="submission" date="2016-10" db="EMBL/GenBank/DDBJ databases">
        <authorList>
            <person name="Varghese N."/>
            <person name="Submissions S."/>
        </authorList>
    </citation>
    <scope>NUCLEOTIDE SEQUENCE [LARGE SCALE GENOMIC DNA]</scope>
    <source>
        <strain evidence="3 5">ATCC 33218</strain>
    </source>
</reference>
<dbReference type="EMBL" id="LN614830">
    <property type="protein sequence ID" value="CEG61007.1"/>
    <property type="molecule type" value="Genomic_DNA"/>
</dbReference>
<protein>
    <submittedName>
        <fullName evidence="3">Membrane-anchored ribosome-binding protein, inhibits growth in stationary phase, ElaB/YqjD/DUF883 family</fullName>
    </submittedName>
</protein>
<name>A0A098GG93_LEGMI</name>
<evidence type="ECO:0000313" key="2">
    <source>
        <dbReference type="EMBL" id="CEG61007.1"/>
    </source>
</evidence>
<keyword evidence="1" id="KW-0812">Transmembrane</keyword>
<sequence>MDKKNTPKLNVDGDKIKKEAEESLEHADALYKHVKEKANEFYEESKKTVCHAQDSVKECTDNLVQHVKEKPLTSLLIAGCIGFIISSLLKK</sequence>
<dbReference type="EMBL" id="FMVN01000014">
    <property type="protein sequence ID" value="SCY70358.1"/>
    <property type="molecule type" value="Genomic_DNA"/>
</dbReference>
<gene>
    <name evidence="2" type="ORF">LMI_1711</name>
    <name evidence="3" type="ORF">SAMN02982997_02575</name>
</gene>
<reference evidence="2" key="1">
    <citation type="submission" date="2014-09" db="EMBL/GenBank/DDBJ databases">
        <authorList>
            <person name="GOMEZ-VALERO Laura"/>
        </authorList>
    </citation>
    <scope>NUCLEOTIDE SEQUENCE</scope>
    <source>
        <strain evidence="2">ATCC33218</strain>
    </source>
</reference>
<organism evidence="2 4">
    <name type="scientific">Legionella micdadei</name>
    <name type="common">Tatlockia micdadei</name>
    <dbReference type="NCBI Taxonomy" id="451"/>
    <lineage>
        <taxon>Bacteria</taxon>
        <taxon>Pseudomonadati</taxon>
        <taxon>Pseudomonadota</taxon>
        <taxon>Gammaproteobacteria</taxon>
        <taxon>Legionellales</taxon>
        <taxon>Legionellaceae</taxon>
        <taxon>Legionella</taxon>
    </lineage>
</organism>
<dbReference type="Proteomes" id="UP000182998">
    <property type="component" value="Unassembled WGS sequence"/>
</dbReference>
<dbReference type="Proteomes" id="UP000032414">
    <property type="component" value="Chromosome I"/>
</dbReference>
<dbReference type="STRING" id="451.B6N58_07390"/>
<keyword evidence="5" id="KW-1185">Reference proteome</keyword>
<dbReference type="PATRIC" id="fig|451.8.peg.1586"/>
<dbReference type="AlphaFoldDB" id="A0A098GG93"/>
<dbReference type="HOGENOM" id="CLU_170260_0_0_6"/>
<dbReference type="RefSeq" id="WP_052679495.1">
    <property type="nucleotide sequence ID" value="NZ_CP020614.1"/>
</dbReference>
<keyword evidence="1" id="KW-0472">Membrane</keyword>
<evidence type="ECO:0000313" key="3">
    <source>
        <dbReference type="EMBL" id="SCY70358.1"/>
    </source>
</evidence>
<proteinExistence type="predicted"/>
<dbReference type="OrthoDB" id="5640839at2"/>
<feature type="transmembrane region" description="Helical" evidence="1">
    <location>
        <begin position="72"/>
        <end position="89"/>
    </location>
</feature>
<dbReference type="KEGG" id="tmc:LMI_1711"/>
<keyword evidence="1" id="KW-1133">Transmembrane helix</keyword>
<reference evidence="4" key="2">
    <citation type="submission" date="2014-09" db="EMBL/GenBank/DDBJ databases">
        <authorList>
            <person name="Gomez-Valero L."/>
        </authorList>
    </citation>
    <scope>NUCLEOTIDE SEQUENCE [LARGE SCALE GENOMIC DNA]</scope>
    <source>
        <strain evidence="4">ATCC33218</strain>
    </source>
</reference>